<name>A0A098G2Q8_9GAMM</name>
<organism evidence="2 3">
    <name type="scientific">Legionella fallonii LLAP-10</name>
    <dbReference type="NCBI Taxonomy" id="1212491"/>
    <lineage>
        <taxon>Bacteria</taxon>
        <taxon>Pseudomonadati</taxon>
        <taxon>Pseudomonadota</taxon>
        <taxon>Gammaproteobacteria</taxon>
        <taxon>Legionellales</taxon>
        <taxon>Legionellaceae</taxon>
        <taxon>Legionella</taxon>
    </lineage>
</organism>
<dbReference type="RefSeq" id="WP_045094973.1">
    <property type="nucleotide sequence ID" value="NZ_LN614827.1"/>
</dbReference>
<dbReference type="Proteomes" id="UP000032430">
    <property type="component" value="Chromosome I"/>
</dbReference>
<accession>A0A098G2Q8</accession>
<dbReference type="EMBL" id="LN614827">
    <property type="protein sequence ID" value="CEG56274.1"/>
    <property type="molecule type" value="Genomic_DNA"/>
</dbReference>
<dbReference type="OrthoDB" id="5653271at2"/>
<dbReference type="KEGG" id="lfa:LFA_0826"/>
<dbReference type="HOGENOM" id="CLU_166766_0_0_6"/>
<feature type="compositionally biased region" description="Polar residues" evidence="1">
    <location>
        <begin position="16"/>
        <end position="41"/>
    </location>
</feature>
<evidence type="ECO:0000313" key="3">
    <source>
        <dbReference type="Proteomes" id="UP000032430"/>
    </source>
</evidence>
<feature type="region of interest" description="Disordered" evidence="1">
    <location>
        <begin position="1"/>
        <end position="56"/>
    </location>
</feature>
<keyword evidence="3" id="KW-1185">Reference proteome</keyword>
<reference evidence="3" key="1">
    <citation type="submission" date="2014-09" db="EMBL/GenBank/DDBJ databases">
        <authorList>
            <person name="Gomez-Valero L."/>
        </authorList>
    </citation>
    <scope>NUCLEOTIDE SEQUENCE [LARGE SCALE GENOMIC DNA]</scope>
    <source>
        <strain evidence="3">ATCC700992</strain>
    </source>
</reference>
<proteinExistence type="predicted"/>
<evidence type="ECO:0008006" key="4">
    <source>
        <dbReference type="Google" id="ProtNLM"/>
    </source>
</evidence>
<protein>
    <recommendedName>
        <fullName evidence="4">Coiled-coil protein</fullName>
    </recommendedName>
</protein>
<sequence>MGKNATDTQLKKGNEKSIQSYSNQGSPLFFSQQHTPPSTEVQKTERTQETQQPAQEINLQTTTDILLAAILQELKTQNMLALMNLKIQQEQEQEKLQEAEKMQEHDSARFEEVRYTMYS</sequence>
<evidence type="ECO:0000313" key="2">
    <source>
        <dbReference type="EMBL" id="CEG56274.1"/>
    </source>
</evidence>
<gene>
    <name evidence="2" type="ORF">LFA_0826</name>
</gene>
<evidence type="ECO:0000256" key="1">
    <source>
        <dbReference type="SAM" id="MobiDB-lite"/>
    </source>
</evidence>
<dbReference type="AlphaFoldDB" id="A0A098G2Q8"/>